<dbReference type="InterPro" id="IPR010810">
    <property type="entry name" value="Flagellin_hook_IN_motif"/>
</dbReference>
<dbReference type="EMBL" id="SJPX01000006">
    <property type="protein sequence ID" value="TWU47094.1"/>
    <property type="molecule type" value="Genomic_DNA"/>
</dbReference>
<keyword evidence="7" id="KW-0282">Flagellum</keyword>
<dbReference type="PANTHER" id="PTHR42792:SF2">
    <property type="entry name" value="FLAGELLIN"/>
    <property type="match status" value="1"/>
</dbReference>
<evidence type="ECO:0000256" key="3">
    <source>
        <dbReference type="ARBA" id="ARBA00023143"/>
    </source>
</evidence>
<dbReference type="Pfam" id="PF00700">
    <property type="entry name" value="Flagellin_C"/>
    <property type="match status" value="1"/>
</dbReference>
<comment type="function">
    <text evidence="4">Flagellin is the subunit protein which polymerizes to form the filaments of bacterial flagella.</text>
</comment>
<protein>
    <recommendedName>
        <fullName evidence="4">Flagellin</fullName>
    </recommendedName>
</protein>
<dbReference type="InterPro" id="IPR042187">
    <property type="entry name" value="Flagellin_C_sub2"/>
</dbReference>
<dbReference type="GO" id="GO:0005198">
    <property type="term" value="F:structural molecule activity"/>
    <property type="evidence" value="ECO:0007669"/>
    <property type="project" value="UniProtKB-UniRule"/>
</dbReference>
<dbReference type="Pfam" id="PF07196">
    <property type="entry name" value="Flagellin_IN"/>
    <property type="match status" value="1"/>
</dbReference>
<evidence type="ECO:0000256" key="2">
    <source>
        <dbReference type="ARBA" id="ARBA00022525"/>
    </source>
</evidence>
<keyword evidence="8" id="KW-1185">Reference proteome</keyword>
<accession>A0A5C6EF64</accession>
<dbReference type="SUPFAM" id="SSF64518">
    <property type="entry name" value="Phase 1 flagellin"/>
    <property type="match status" value="2"/>
</dbReference>
<organism evidence="7 8">
    <name type="scientific">Rubripirellula reticaptiva</name>
    <dbReference type="NCBI Taxonomy" id="2528013"/>
    <lineage>
        <taxon>Bacteria</taxon>
        <taxon>Pseudomonadati</taxon>
        <taxon>Planctomycetota</taxon>
        <taxon>Planctomycetia</taxon>
        <taxon>Pirellulales</taxon>
        <taxon>Pirellulaceae</taxon>
        <taxon>Rubripirellula</taxon>
    </lineage>
</organism>
<evidence type="ECO:0000313" key="8">
    <source>
        <dbReference type="Proteomes" id="UP000317977"/>
    </source>
</evidence>
<gene>
    <name evidence="7" type="primary">fliC_3</name>
    <name evidence="7" type="ORF">Poly59_60680</name>
</gene>
<proteinExistence type="inferred from homology"/>
<comment type="similarity">
    <text evidence="1 4">Belongs to the bacterial flagellin family.</text>
</comment>
<keyword evidence="7" id="KW-0969">Cilium</keyword>
<dbReference type="InterPro" id="IPR001029">
    <property type="entry name" value="Flagellin_N"/>
</dbReference>
<evidence type="ECO:0000259" key="6">
    <source>
        <dbReference type="Pfam" id="PF00700"/>
    </source>
</evidence>
<keyword evidence="2 4" id="KW-0964">Secreted</keyword>
<dbReference type="GO" id="GO:0009288">
    <property type="term" value="C:bacterial-type flagellum"/>
    <property type="evidence" value="ECO:0007669"/>
    <property type="project" value="UniProtKB-SubCell"/>
</dbReference>
<dbReference type="PANTHER" id="PTHR42792">
    <property type="entry name" value="FLAGELLIN"/>
    <property type="match status" value="1"/>
</dbReference>
<dbReference type="RefSeq" id="WP_146537484.1">
    <property type="nucleotide sequence ID" value="NZ_SJPX01000006.1"/>
</dbReference>
<keyword evidence="7" id="KW-0966">Cell projection</keyword>
<dbReference type="PRINTS" id="PR00207">
    <property type="entry name" value="FLAGELLIN"/>
</dbReference>
<evidence type="ECO:0000313" key="7">
    <source>
        <dbReference type="EMBL" id="TWU47094.1"/>
    </source>
</evidence>
<sequence length="596" mass="60026">MTRINTNVPSLVAQNRLQTSNKDLQTALTRLSTGLRINSGADDPAGLIASEALRSEITSLGKAISNTRRASQIISTADSALGQVSNLLNDIRGLVVEAANTGALSPDEIDANQLQVDSSLEAINRIAQTTTFQGRKLLDGSLDFVTTNGTGAENIEDLSIDQASLGSTGSISVDINVSQAATQAAVSIPGITAVVPGTAAVDPVTAVASSADFTVGTETVTITADVAGVAGDGPTITFDDSTDTGAAPSASVDGSGNITITVDDDTAYTAAELVTALDGIAGYSAATDGAGTETVTGALATGTLAGGVDEVVAAAATDATGGLAEDVVFELQGSNGSEVFNIKAGSSIQQVRDQINLVKDATGVEASVNADGTTLDLNSKAYGSSSLIDIRVLEQEPGGNFTSTRQEGVDIVATVNGRSASGDGNKLSINTSTLDLSASIKAGFTGAANISITDGGAKFQLGPDVVGNQQARVGIRSVSSARLGGVSGKLYQLGSGESAALGTDADAAARIVTEAIDQVTSLRGRLGAFQATTLDGNLVSLNETVANLQEAESSIRDADFAQESANLTRAQILTQSGTNVLSLANQNPQNVLSLLG</sequence>
<reference evidence="7 8" key="1">
    <citation type="submission" date="2019-02" db="EMBL/GenBank/DDBJ databases">
        <title>Deep-cultivation of Planctomycetes and their phenomic and genomic characterization uncovers novel biology.</title>
        <authorList>
            <person name="Wiegand S."/>
            <person name="Jogler M."/>
            <person name="Boedeker C."/>
            <person name="Pinto D."/>
            <person name="Vollmers J."/>
            <person name="Rivas-Marin E."/>
            <person name="Kohn T."/>
            <person name="Peeters S.H."/>
            <person name="Heuer A."/>
            <person name="Rast P."/>
            <person name="Oberbeckmann S."/>
            <person name="Bunk B."/>
            <person name="Jeske O."/>
            <person name="Meyerdierks A."/>
            <person name="Storesund J.E."/>
            <person name="Kallscheuer N."/>
            <person name="Luecker S."/>
            <person name="Lage O.M."/>
            <person name="Pohl T."/>
            <person name="Merkel B.J."/>
            <person name="Hornburger P."/>
            <person name="Mueller R.-W."/>
            <person name="Bruemmer F."/>
            <person name="Labrenz M."/>
            <person name="Spormann A.M."/>
            <person name="Op Den Camp H."/>
            <person name="Overmann J."/>
            <person name="Amann R."/>
            <person name="Jetten M.S.M."/>
            <person name="Mascher T."/>
            <person name="Medema M.H."/>
            <person name="Devos D.P."/>
            <person name="Kaster A.-K."/>
            <person name="Ovreas L."/>
            <person name="Rohde M."/>
            <person name="Galperin M.Y."/>
            <person name="Jogler C."/>
        </authorList>
    </citation>
    <scope>NUCLEOTIDE SEQUENCE [LARGE SCALE GENOMIC DNA]</scope>
    <source>
        <strain evidence="7 8">Poly59</strain>
    </source>
</reference>
<dbReference type="OrthoDB" id="9796789at2"/>
<dbReference type="GO" id="GO:0005576">
    <property type="term" value="C:extracellular region"/>
    <property type="evidence" value="ECO:0007669"/>
    <property type="project" value="UniProtKB-SubCell"/>
</dbReference>
<feature type="domain" description="Flagellin C-terminal" evidence="6">
    <location>
        <begin position="511"/>
        <end position="595"/>
    </location>
</feature>
<keyword evidence="3 4" id="KW-0975">Bacterial flagellum</keyword>
<dbReference type="Proteomes" id="UP000317977">
    <property type="component" value="Unassembled WGS sequence"/>
</dbReference>
<dbReference type="Pfam" id="PF00669">
    <property type="entry name" value="Flagellin_N"/>
    <property type="match status" value="1"/>
</dbReference>
<evidence type="ECO:0000259" key="5">
    <source>
        <dbReference type="Pfam" id="PF00669"/>
    </source>
</evidence>
<dbReference type="Gene3D" id="6.10.10.10">
    <property type="entry name" value="Flagellar export chaperone, C-terminal domain"/>
    <property type="match status" value="1"/>
</dbReference>
<comment type="caution">
    <text evidence="7">The sequence shown here is derived from an EMBL/GenBank/DDBJ whole genome shotgun (WGS) entry which is preliminary data.</text>
</comment>
<name>A0A5C6EF64_9BACT</name>
<dbReference type="AlphaFoldDB" id="A0A5C6EF64"/>
<comment type="subcellular location">
    <subcellularLocation>
        <location evidence="4">Secreted</location>
    </subcellularLocation>
    <subcellularLocation>
        <location evidence="4">Bacterial flagellum</location>
    </subcellularLocation>
</comment>
<dbReference type="InterPro" id="IPR001492">
    <property type="entry name" value="Flagellin"/>
</dbReference>
<dbReference type="Gene3D" id="1.20.1330.10">
    <property type="entry name" value="f41 fragment of flagellin, N-terminal domain"/>
    <property type="match status" value="1"/>
</dbReference>
<feature type="domain" description="Flagellin N-terminal" evidence="5">
    <location>
        <begin position="4"/>
        <end position="141"/>
    </location>
</feature>
<dbReference type="InterPro" id="IPR046358">
    <property type="entry name" value="Flagellin_C"/>
</dbReference>
<evidence type="ECO:0000256" key="4">
    <source>
        <dbReference type="RuleBase" id="RU362073"/>
    </source>
</evidence>
<evidence type="ECO:0000256" key="1">
    <source>
        <dbReference type="ARBA" id="ARBA00005709"/>
    </source>
</evidence>